<keyword evidence="8" id="KW-1185">Reference proteome</keyword>
<dbReference type="NCBIfam" id="NF011126">
    <property type="entry name" value="PRK14553.1-6"/>
    <property type="match status" value="1"/>
</dbReference>
<dbReference type="InterPro" id="IPR036764">
    <property type="entry name" value="Peptidase_Prp_sf"/>
</dbReference>
<reference evidence="8" key="1">
    <citation type="submission" date="2016-10" db="EMBL/GenBank/DDBJ databases">
        <authorList>
            <person name="Varghese N."/>
            <person name="Submissions S."/>
        </authorList>
    </citation>
    <scope>NUCLEOTIDE SEQUENCE [LARGE SCALE GENOMIC DNA]</scope>
    <source>
        <strain evidence="8">CGMCC 1.3566</strain>
    </source>
</reference>
<organism evidence="7 8">
    <name type="scientific">Salinibacillus kushneri</name>
    <dbReference type="NCBI Taxonomy" id="237682"/>
    <lineage>
        <taxon>Bacteria</taxon>
        <taxon>Bacillati</taxon>
        <taxon>Bacillota</taxon>
        <taxon>Bacilli</taxon>
        <taxon>Bacillales</taxon>
        <taxon>Bacillaceae</taxon>
        <taxon>Salinibacillus</taxon>
    </lineage>
</organism>
<gene>
    <name evidence="7" type="ORF">SAMN05421676_11933</name>
</gene>
<comment type="similarity">
    <text evidence="5">Belongs to the Prp family.</text>
</comment>
<keyword evidence="4" id="KW-0788">Thiol protease</keyword>
<evidence type="ECO:0000256" key="3">
    <source>
        <dbReference type="ARBA" id="ARBA00022801"/>
    </source>
</evidence>
<dbReference type="CDD" id="cd16332">
    <property type="entry name" value="Prp-like"/>
    <property type="match status" value="1"/>
</dbReference>
<dbReference type="PANTHER" id="PTHR39178:SF1">
    <property type="entry name" value="RIBOSOMAL-PROCESSING CYSTEINE PROTEASE PRP"/>
    <property type="match status" value="1"/>
</dbReference>
<dbReference type="GO" id="GO:0008234">
    <property type="term" value="F:cysteine-type peptidase activity"/>
    <property type="evidence" value="ECO:0007669"/>
    <property type="project" value="UniProtKB-KW"/>
</dbReference>
<dbReference type="OrthoDB" id="48998at2"/>
<keyword evidence="3" id="KW-0378">Hydrolase</keyword>
<dbReference type="Pfam" id="PF04327">
    <property type="entry name" value="Peptidase_Prp"/>
    <property type="match status" value="1"/>
</dbReference>
<dbReference type="Gene3D" id="3.30.70.1490">
    <property type="entry name" value="Cysteine protease Prp"/>
    <property type="match status" value="1"/>
</dbReference>
<evidence type="ECO:0000256" key="5">
    <source>
        <dbReference type="ARBA" id="ARBA00044503"/>
    </source>
</evidence>
<dbReference type="EMBL" id="FOHJ01000019">
    <property type="protein sequence ID" value="SEU09043.1"/>
    <property type="molecule type" value="Genomic_DNA"/>
</dbReference>
<evidence type="ECO:0000256" key="1">
    <source>
        <dbReference type="ARBA" id="ARBA00022517"/>
    </source>
</evidence>
<dbReference type="InterPro" id="IPR007422">
    <property type="entry name" value="Peptidase_Prp"/>
</dbReference>
<dbReference type="STRING" id="237682.SAMN05421676_11933"/>
<dbReference type="SUPFAM" id="SSF118010">
    <property type="entry name" value="TM1457-like"/>
    <property type="match status" value="1"/>
</dbReference>
<evidence type="ECO:0000256" key="6">
    <source>
        <dbReference type="ARBA" id="ARBA00044538"/>
    </source>
</evidence>
<dbReference type="GO" id="GO:0006508">
    <property type="term" value="P:proteolysis"/>
    <property type="evidence" value="ECO:0007669"/>
    <property type="project" value="UniProtKB-KW"/>
</dbReference>
<dbReference type="GO" id="GO:0042254">
    <property type="term" value="P:ribosome biogenesis"/>
    <property type="evidence" value="ECO:0007669"/>
    <property type="project" value="UniProtKB-KW"/>
</dbReference>
<evidence type="ECO:0000256" key="2">
    <source>
        <dbReference type="ARBA" id="ARBA00022670"/>
    </source>
</evidence>
<evidence type="ECO:0000256" key="4">
    <source>
        <dbReference type="ARBA" id="ARBA00022807"/>
    </source>
</evidence>
<dbReference type="AlphaFoldDB" id="A0A1I0JG94"/>
<keyword evidence="2" id="KW-0645">Protease</keyword>
<dbReference type="PANTHER" id="PTHR39178">
    <property type="entry name" value="HYPOTHETICAL RIBOSOME-ASSOCIATED PROTEIN"/>
    <property type="match status" value="1"/>
</dbReference>
<evidence type="ECO:0000313" key="7">
    <source>
        <dbReference type="EMBL" id="SEU09043.1"/>
    </source>
</evidence>
<dbReference type="Proteomes" id="UP000199095">
    <property type="component" value="Unassembled WGS sequence"/>
</dbReference>
<protein>
    <recommendedName>
        <fullName evidence="6">Ribosomal processing cysteine protease Prp</fullName>
    </recommendedName>
</protein>
<name>A0A1I0JG94_9BACI</name>
<accession>A0A1I0JG94</accession>
<keyword evidence="1" id="KW-0690">Ribosome biogenesis</keyword>
<sequence>MIHVHIDRNDQNEIQSFELKGHAGSGPYGHDLVCAAVSAVSFGALNAVIQLCEVEPLIEQDIEEGGYLRMQLPLNMNQEVHQKAQHLLEGMVISLETIERDYHEHISIK</sequence>
<dbReference type="RefSeq" id="WP_093137799.1">
    <property type="nucleotide sequence ID" value="NZ_FOHJ01000019.1"/>
</dbReference>
<evidence type="ECO:0000313" key="8">
    <source>
        <dbReference type="Proteomes" id="UP000199095"/>
    </source>
</evidence>
<proteinExistence type="inferred from homology"/>